<keyword evidence="10" id="KW-1185">Reference proteome</keyword>
<evidence type="ECO:0000256" key="1">
    <source>
        <dbReference type="ARBA" id="ARBA00006291"/>
    </source>
</evidence>
<evidence type="ECO:0000256" key="2">
    <source>
        <dbReference type="ARBA" id="ARBA00022618"/>
    </source>
</evidence>
<dbReference type="NCBIfam" id="TIGR01222">
    <property type="entry name" value="minC"/>
    <property type="match status" value="1"/>
</dbReference>
<comment type="function">
    <text evidence="6">Cell division inhibitor that blocks the formation of polar Z ring septums. Rapidly oscillates between the poles of the cell to destabilize FtsZ filaments that have formed before they mature into polar Z rings. Prevents FtsZ polymerization.</text>
</comment>
<dbReference type="PANTHER" id="PTHR34108:SF1">
    <property type="entry name" value="SEPTUM SITE-DETERMINING PROTEIN MINC"/>
    <property type="match status" value="1"/>
</dbReference>
<sequence length="237" mass="26202">MIAGWRMVSVEVKPVTTVKSKVTIKGTKEGLVFFMDDTCSFDELLADLREKIEHSHQQILSGPLIRVSIKLGKRYCTPEQQEELTKIIRQKGNLVIHLVEADVITKEEAFAERLKSQFHVQVHTIRSGQVLESDGDILLLGDVNPGGTIRSTGNIYVLGHLRGYAHAGISGDTEAIIAAAVMSPTQLRIAEVVSKPGDEWTQNSGGTEFAYLENETMLVAKMNYLSRIRPELGETKA</sequence>
<evidence type="ECO:0000259" key="8">
    <source>
        <dbReference type="Pfam" id="PF22642"/>
    </source>
</evidence>
<proteinExistence type="inferred from homology"/>
<dbReference type="InterPro" id="IPR036145">
    <property type="entry name" value="MinC_C_sf"/>
</dbReference>
<dbReference type="Proteomes" id="UP000017973">
    <property type="component" value="Unassembled WGS sequence"/>
</dbReference>
<dbReference type="PATRIC" id="fig|1408254.3.peg.921"/>
<reference evidence="9 10" key="1">
    <citation type="journal article" date="2014" name="Genome Announc.">
        <title>Draft Genome Sequence of Brevibacillus panacihumi Strain W25, a Halotolerant Hydrocarbon-Degrading Bacterium.</title>
        <authorList>
            <person name="Wang X."/>
            <person name="Jin D."/>
            <person name="Zhou L."/>
            <person name="Wu L."/>
            <person name="An W."/>
            <person name="Chen Y."/>
            <person name="Zhao L."/>
        </authorList>
    </citation>
    <scope>NUCLEOTIDE SEQUENCE [LARGE SCALE GENOMIC DNA]</scope>
    <source>
        <strain evidence="9 10">W25</strain>
    </source>
</reference>
<dbReference type="HOGENOM" id="CLU_048711_1_1_9"/>
<comment type="caution">
    <text evidence="9">The sequence shown here is derived from an EMBL/GenBank/DDBJ whole genome shotgun (WGS) entry which is preliminary data.</text>
</comment>
<accession>V6MM65</accession>
<dbReference type="Pfam" id="PF03775">
    <property type="entry name" value="MinC_C"/>
    <property type="match status" value="1"/>
</dbReference>
<dbReference type="InterPro" id="IPR055219">
    <property type="entry name" value="MinC_N_1"/>
</dbReference>
<evidence type="ECO:0000313" key="10">
    <source>
        <dbReference type="Proteomes" id="UP000017973"/>
    </source>
</evidence>
<dbReference type="GO" id="GO:0000917">
    <property type="term" value="P:division septum assembly"/>
    <property type="evidence" value="ECO:0007669"/>
    <property type="project" value="UniProtKB-KW"/>
</dbReference>
<evidence type="ECO:0000259" key="7">
    <source>
        <dbReference type="Pfam" id="PF03775"/>
    </source>
</evidence>
<gene>
    <name evidence="6" type="primary">minC</name>
    <name evidence="9" type="ORF">T458_04590</name>
</gene>
<evidence type="ECO:0000256" key="4">
    <source>
        <dbReference type="ARBA" id="ARBA00023306"/>
    </source>
</evidence>
<dbReference type="GO" id="GO:0000902">
    <property type="term" value="P:cell morphogenesis"/>
    <property type="evidence" value="ECO:0007669"/>
    <property type="project" value="InterPro"/>
</dbReference>
<comment type="similarity">
    <text evidence="1 6">Belongs to the MinC family.</text>
</comment>
<dbReference type="InterPro" id="IPR016098">
    <property type="entry name" value="CAP/MinC_C"/>
</dbReference>
<feature type="domain" description="Septum site-determining protein MinC N-terminal" evidence="8">
    <location>
        <begin position="22"/>
        <end position="97"/>
    </location>
</feature>
<organism evidence="9 10">
    <name type="scientific">Brevibacillus panacihumi W25</name>
    <dbReference type="NCBI Taxonomy" id="1408254"/>
    <lineage>
        <taxon>Bacteria</taxon>
        <taxon>Bacillati</taxon>
        <taxon>Bacillota</taxon>
        <taxon>Bacilli</taxon>
        <taxon>Bacillales</taxon>
        <taxon>Paenibacillaceae</taxon>
        <taxon>Brevibacillus</taxon>
    </lineage>
</organism>
<dbReference type="STRING" id="1408254.T458_04590"/>
<dbReference type="Gene3D" id="3.30.160.540">
    <property type="match status" value="1"/>
</dbReference>
<dbReference type="Gene3D" id="2.160.20.70">
    <property type="match status" value="1"/>
</dbReference>
<keyword evidence="2 6" id="KW-0132">Cell division</keyword>
<dbReference type="Pfam" id="PF22642">
    <property type="entry name" value="MinC_N_1"/>
    <property type="match status" value="1"/>
</dbReference>
<dbReference type="GO" id="GO:1901891">
    <property type="term" value="P:regulation of cell septum assembly"/>
    <property type="evidence" value="ECO:0007669"/>
    <property type="project" value="InterPro"/>
</dbReference>
<name>V6MM65_9BACL</name>
<dbReference type="EMBL" id="AYJU01000001">
    <property type="protein sequence ID" value="EST56573.1"/>
    <property type="molecule type" value="Genomic_DNA"/>
</dbReference>
<dbReference type="PANTHER" id="PTHR34108">
    <property type="entry name" value="SEPTUM SITE-DETERMINING PROTEIN MINC"/>
    <property type="match status" value="1"/>
</dbReference>
<dbReference type="eggNOG" id="COG0850">
    <property type="taxonomic scope" value="Bacteria"/>
</dbReference>
<feature type="domain" description="Septum formation inhibitor MinC C-terminal" evidence="7">
    <location>
        <begin position="123"/>
        <end position="218"/>
    </location>
</feature>
<evidence type="ECO:0000256" key="6">
    <source>
        <dbReference type="HAMAP-Rule" id="MF_00267"/>
    </source>
</evidence>
<comment type="subunit">
    <text evidence="5 6">Interacts with MinD and FtsZ.</text>
</comment>
<dbReference type="InterPro" id="IPR013033">
    <property type="entry name" value="MinC"/>
</dbReference>
<dbReference type="AlphaFoldDB" id="V6MM65"/>
<dbReference type="InterPro" id="IPR005526">
    <property type="entry name" value="Septum_form_inhib_MinC_C"/>
</dbReference>
<keyword evidence="3 6" id="KW-0717">Septation</keyword>
<keyword evidence="4 6" id="KW-0131">Cell cycle</keyword>
<evidence type="ECO:0000256" key="5">
    <source>
        <dbReference type="ARBA" id="ARBA00046874"/>
    </source>
</evidence>
<evidence type="ECO:0000256" key="3">
    <source>
        <dbReference type="ARBA" id="ARBA00023210"/>
    </source>
</evidence>
<evidence type="ECO:0000313" key="9">
    <source>
        <dbReference type="EMBL" id="EST56573.1"/>
    </source>
</evidence>
<protein>
    <recommendedName>
        <fullName evidence="6">Probable septum site-determining protein MinC</fullName>
    </recommendedName>
</protein>
<dbReference type="HAMAP" id="MF_00267">
    <property type="entry name" value="MinC"/>
    <property type="match status" value="1"/>
</dbReference>
<dbReference type="SUPFAM" id="SSF63848">
    <property type="entry name" value="Cell-division inhibitor MinC, C-terminal domain"/>
    <property type="match status" value="1"/>
</dbReference>